<reference evidence="1 2" key="1">
    <citation type="journal article" date="2019" name="PLoS Negl. Trop. Dis.">
        <title>Revisiting the worldwide diversity of Leptospira species in the environment.</title>
        <authorList>
            <person name="Vincent A.T."/>
            <person name="Schiettekatte O."/>
            <person name="Bourhy P."/>
            <person name="Veyrier F.J."/>
            <person name="Picardeau M."/>
        </authorList>
    </citation>
    <scope>NUCLEOTIDE SEQUENCE [LARGE SCALE GENOMIC DNA]</scope>
    <source>
        <strain evidence="1 2">SSW18</strain>
    </source>
</reference>
<dbReference type="RefSeq" id="WP_135698416.1">
    <property type="nucleotide sequence ID" value="NZ_RQER01000008.1"/>
</dbReference>
<name>A0A5R2ATL7_9LEPT</name>
<protein>
    <submittedName>
        <fullName evidence="1">Uncharacterized protein</fullName>
    </submittedName>
</protein>
<evidence type="ECO:0000313" key="1">
    <source>
        <dbReference type="EMBL" id="TGJ99910.1"/>
    </source>
</evidence>
<gene>
    <name evidence="1" type="ORF">EHO57_14220</name>
</gene>
<dbReference type="Proteomes" id="UP000297946">
    <property type="component" value="Unassembled WGS sequence"/>
</dbReference>
<evidence type="ECO:0000313" key="2">
    <source>
        <dbReference type="Proteomes" id="UP000297946"/>
    </source>
</evidence>
<proteinExistence type="predicted"/>
<dbReference type="AlphaFoldDB" id="A0A5R2ATL7"/>
<organism evidence="1 2">
    <name type="scientific">Leptospira langatensis</name>
    <dbReference type="NCBI Taxonomy" id="2484983"/>
    <lineage>
        <taxon>Bacteria</taxon>
        <taxon>Pseudomonadati</taxon>
        <taxon>Spirochaetota</taxon>
        <taxon>Spirochaetia</taxon>
        <taxon>Leptospirales</taxon>
        <taxon>Leptospiraceae</taxon>
        <taxon>Leptospira</taxon>
    </lineage>
</organism>
<accession>A0A5R2ATL7</accession>
<sequence length="156" mass="17796">METAKGRLVKNRKWMRYDYPPAGELTAFEKDALSLTVGFNILKPVPQPYSLEQIESKKGKALNGFTFFFFHFDTERSDVDSSVPAWWTTGLRHGPGRFGEHATYPNRTPRPVYKSKLDALLALRYEASCHYAKRLAIIDQAIAKEESSEEILEHSA</sequence>
<dbReference type="EMBL" id="RQER01000008">
    <property type="protein sequence ID" value="TGJ99910.1"/>
    <property type="molecule type" value="Genomic_DNA"/>
</dbReference>
<comment type="caution">
    <text evidence="1">The sequence shown here is derived from an EMBL/GenBank/DDBJ whole genome shotgun (WGS) entry which is preliminary data.</text>
</comment>